<feature type="non-terminal residue" evidence="1">
    <location>
        <position position="113"/>
    </location>
</feature>
<evidence type="ECO:0000313" key="1">
    <source>
        <dbReference type="EMBL" id="CAF5085442.1"/>
    </source>
</evidence>
<gene>
    <name evidence="1" type="ORF">SMN809_LOCUS60965</name>
</gene>
<organism evidence="1 2">
    <name type="scientific">Rotaria magnacalcarata</name>
    <dbReference type="NCBI Taxonomy" id="392030"/>
    <lineage>
        <taxon>Eukaryota</taxon>
        <taxon>Metazoa</taxon>
        <taxon>Spiralia</taxon>
        <taxon>Gnathifera</taxon>
        <taxon>Rotifera</taxon>
        <taxon>Eurotatoria</taxon>
        <taxon>Bdelloidea</taxon>
        <taxon>Philodinida</taxon>
        <taxon>Philodinidae</taxon>
        <taxon>Rotaria</taxon>
    </lineage>
</organism>
<accession>A0A8S3EUG6</accession>
<reference evidence="1" key="1">
    <citation type="submission" date="2021-02" db="EMBL/GenBank/DDBJ databases">
        <authorList>
            <person name="Nowell W R."/>
        </authorList>
    </citation>
    <scope>NUCLEOTIDE SEQUENCE</scope>
</reference>
<proteinExistence type="predicted"/>
<name>A0A8S3EUG6_9BILA</name>
<dbReference type="Proteomes" id="UP000676336">
    <property type="component" value="Unassembled WGS sequence"/>
</dbReference>
<dbReference type="EMBL" id="CAJOBI010241198">
    <property type="protein sequence ID" value="CAF5085442.1"/>
    <property type="molecule type" value="Genomic_DNA"/>
</dbReference>
<sequence>MLLIVMDLIEDGMDTDFISLKYARGDWHPHAENEEDKGATQSLPGLANGVTLINKKIDKLKNTQSPAHNSFIFFLIPNNLQNAFIRQESCWSRHRSLIAMGTFSAFIIMAITI</sequence>
<feature type="non-terminal residue" evidence="1">
    <location>
        <position position="1"/>
    </location>
</feature>
<protein>
    <submittedName>
        <fullName evidence="1">Uncharacterized protein</fullName>
    </submittedName>
</protein>
<evidence type="ECO:0000313" key="2">
    <source>
        <dbReference type="Proteomes" id="UP000676336"/>
    </source>
</evidence>
<comment type="caution">
    <text evidence="1">The sequence shown here is derived from an EMBL/GenBank/DDBJ whole genome shotgun (WGS) entry which is preliminary data.</text>
</comment>
<dbReference type="AlphaFoldDB" id="A0A8S3EUG6"/>